<dbReference type="RefSeq" id="WP_307561887.1">
    <property type="nucleotide sequence ID" value="NZ_JAUSQU010000001.1"/>
</dbReference>
<dbReference type="PANTHER" id="PTHR42847">
    <property type="entry name" value="ALKANESULFONATE MONOOXYGENASE"/>
    <property type="match status" value="1"/>
</dbReference>
<evidence type="ECO:0000256" key="2">
    <source>
        <dbReference type="ARBA" id="ARBA00022643"/>
    </source>
</evidence>
<evidence type="ECO:0000256" key="1">
    <source>
        <dbReference type="ARBA" id="ARBA00022630"/>
    </source>
</evidence>
<keyword evidence="7" id="KW-1185">Reference proteome</keyword>
<dbReference type="NCBIfam" id="TIGR03619">
    <property type="entry name" value="F420_Rv2161c"/>
    <property type="match status" value="1"/>
</dbReference>
<proteinExistence type="predicted"/>
<gene>
    <name evidence="6" type="ORF">J2853_005097</name>
</gene>
<dbReference type="Pfam" id="PF00296">
    <property type="entry name" value="Bac_luciferase"/>
    <property type="match status" value="1"/>
</dbReference>
<dbReference type="InterPro" id="IPR011251">
    <property type="entry name" value="Luciferase-like_dom"/>
</dbReference>
<keyword evidence="1" id="KW-0285">Flavoprotein</keyword>
<dbReference type="PANTHER" id="PTHR42847:SF4">
    <property type="entry name" value="ALKANESULFONATE MONOOXYGENASE-RELATED"/>
    <property type="match status" value="1"/>
</dbReference>
<evidence type="ECO:0000313" key="6">
    <source>
        <dbReference type="EMBL" id="MDP9845886.1"/>
    </source>
</evidence>
<dbReference type="Proteomes" id="UP001225356">
    <property type="component" value="Unassembled WGS sequence"/>
</dbReference>
<keyword evidence="2" id="KW-0288">FMN</keyword>
<sequence length="277" mass="30513">MDSGFSYFATDDAVDPAGVAQVVEQRGHSMLLFAEHTHIQAGAPLMREGHPLPRKYWHTYDPLVSCTAAGLATTRLRVGTGICLIPQHHPISLAKSVASVDALTGGRFEFGVGAGWNEPEIRNHGVDPARRFALMKEYVEAMQQIWTREEAEYHGEFVSFDPLWSWPKPAQRPYPPVLVGGMGPKVFDRVLAYGDGWLPTYGPGILERVPELFRRAEEAGKRVRVVMMAIPSDPKVIEACERAGVGTVLSTLPSTGLSRVELQMDAFETALAEMRGE</sequence>
<evidence type="ECO:0000313" key="7">
    <source>
        <dbReference type="Proteomes" id="UP001225356"/>
    </source>
</evidence>
<keyword evidence="4" id="KW-0503">Monooxygenase</keyword>
<dbReference type="Gene3D" id="3.20.20.30">
    <property type="entry name" value="Luciferase-like domain"/>
    <property type="match status" value="1"/>
</dbReference>
<evidence type="ECO:0000259" key="5">
    <source>
        <dbReference type="Pfam" id="PF00296"/>
    </source>
</evidence>
<name>A0ABT9QHN3_9ACTN</name>
<dbReference type="InterPro" id="IPR019921">
    <property type="entry name" value="Lucif-like_OxRdtase_Rv2161c"/>
</dbReference>
<keyword evidence="3" id="KW-0560">Oxidoreductase</keyword>
<protein>
    <submittedName>
        <fullName evidence="6">F420-dependent oxidoreductase</fullName>
    </submittedName>
</protein>
<dbReference type="EMBL" id="JAUSQU010000001">
    <property type="protein sequence ID" value="MDP9845886.1"/>
    <property type="molecule type" value="Genomic_DNA"/>
</dbReference>
<comment type="caution">
    <text evidence="6">The sequence shown here is derived from an EMBL/GenBank/DDBJ whole genome shotgun (WGS) entry which is preliminary data.</text>
</comment>
<dbReference type="InterPro" id="IPR050172">
    <property type="entry name" value="SsuD_RutA_monooxygenase"/>
</dbReference>
<accession>A0ABT9QHN3</accession>
<organism evidence="6 7">
    <name type="scientific">Streptosporangium lutulentum</name>
    <dbReference type="NCBI Taxonomy" id="1461250"/>
    <lineage>
        <taxon>Bacteria</taxon>
        <taxon>Bacillati</taxon>
        <taxon>Actinomycetota</taxon>
        <taxon>Actinomycetes</taxon>
        <taxon>Streptosporangiales</taxon>
        <taxon>Streptosporangiaceae</taxon>
        <taxon>Streptosporangium</taxon>
    </lineage>
</organism>
<reference evidence="6 7" key="1">
    <citation type="submission" date="2023-07" db="EMBL/GenBank/DDBJ databases">
        <title>Sequencing the genomes of 1000 actinobacteria strains.</title>
        <authorList>
            <person name="Klenk H.-P."/>
        </authorList>
    </citation>
    <scope>NUCLEOTIDE SEQUENCE [LARGE SCALE GENOMIC DNA]</scope>
    <source>
        <strain evidence="6 7">DSM 46740</strain>
    </source>
</reference>
<evidence type="ECO:0000256" key="4">
    <source>
        <dbReference type="ARBA" id="ARBA00023033"/>
    </source>
</evidence>
<evidence type="ECO:0000256" key="3">
    <source>
        <dbReference type="ARBA" id="ARBA00023002"/>
    </source>
</evidence>
<feature type="domain" description="Luciferase-like" evidence="5">
    <location>
        <begin position="19"/>
        <end position="229"/>
    </location>
</feature>
<dbReference type="InterPro" id="IPR036661">
    <property type="entry name" value="Luciferase-like_sf"/>
</dbReference>
<dbReference type="SUPFAM" id="SSF51679">
    <property type="entry name" value="Bacterial luciferase-like"/>
    <property type="match status" value="1"/>
</dbReference>